<dbReference type="Pfam" id="PF12849">
    <property type="entry name" value="PBP_like_2"/>
    <property type="match status" value="1"/>
</dbReference>
<evidence type="ECO:0000259" key="2">
    <source>
        <dbReference type="Pfam" id="PF12849"/>
    </source>
</evidence>
<accession>A0A645AU17</accession>
<organism evidence="3">
    <name type="scientific">bioreactor metagenome</name>
    <dbReference type="NCBI Taxonomy" id="1076179"/>
    <lineage>
        <taxon>unclassified sequences</taxon>
        <taxon>metagenomes</taxon>
        <taxon>ecological metagenomes</taxon>
    </lineage>
</organism>
<dbReference type="EMBL" id="VSSQ01015825">
    <property type="protein sequence ID" value="MPM56579.1"/>
    <property type="molecule type" value="Genomic_DNA"/>
</dbReference>
<dbReference type="SUPFAM" id="SSF53850">
    <property type="entry name" value="Periplasmic binding protein-like II"/>
    <property type="match status" value="1"/>
</dbReference>
<keyword evidence="1" id="KW-0732">Signal</keyword>
<comment type="caution">
    <text evidence="3">The sequence shown here is derived from an EMBL/GenBank/DDBJ whole genome shotgun (WGS) entry which is preliminary data.</text>
</comment>
<dbReference type="PANTHER" id="PTHR30570:SF1">
    <property type="entry name" value="PHOSPHATE-BINDING PROTEIN PSTS"/>
    <property type="match status" value="1"/>
</dbReference>
<proteinExistence type="predicted"/>
<feature type="domain" description="PBP" evidence="2">
    <location>
        <begin position="7"/>
        <end position="202"/>
    </location>
</feature>
<dbReference type="AlphaFoldDB" id="A0A645AU17"/>
<evidence type="ECO:0000256" key="1">
    <source>
        <dbReference type="ARBA" id="ARBA00022729"/>
    </source>
</evidence>
<protein>
    <submittedName>
        <fullName evidence="3">Phosphate-binding protein PstS 1</fullName>
    </submittedName>
</protein>
<dbReference type="InterPro" id="IPR050811">
    <property type="entry name" value="Phosphate_ABC_transporter"/>
</dbReference>
<name>A0A645AU17_9ZZZZ</name>
<reference evidence="3" key="1">
    <citation type="submission" date="2019-08" db="EMBL/GenBank/DDBJ databases">
        <authorList>
            <person name="Kucharzyk K."/>
            <person name="Murdoch R.W."/>
            <person name="Higgins S."/>
            <person name="Loffler F."/>
        </authorList>
    </citation>
    <scope>NUCLEOTIDE SEQUENCE</scope>
</reference>
<sequence>MRLNPSVIIDIQGGGSSAGIMAARSDTADIGMSSRELAEEESDLWYVEIAKDGLAVIVHPSNPIGNLTLEQVCKIYTGEVTNWSELGGSDSKIHVIAREDGSGTRSAFESLVMDTSEITPKAMVQDSNGAVRQLVEDDAAAIGFISLGLVNDSVKALELDGVPATRENIENGTYGLSRPFLFISHAEPKGEAKEFIDFTLSVEGQKLLAAEGLIPVGEGETK</sequence>
<evidence type="ECO:0000313" key="3">
    <source>
        <dbReference type="EMBL" id="MPM56579.1"/>
    </source>
</evidence>
<dbReference type="InterPro" id="IPR024370">
    <property type="entry name" value="PBP_domain"/>
</dbReference>
<dbReference type="PANTHER" id="PTHR30570">
    <property type="entry name" value="PERIPLASMIC PHOSPHATE BINDING COMPONENT OF PHOSPHATE ABC TRANSPORTER"/>
    <property type="match status" value="1"/>
</dbReference>
<dbReference type="Gene3D" id="3.40.190.10">
    <property type="entry name" value="Periplasmic binding protein-like II"/>
    <property type="match status" value="2"/>
</dbReference>
<dbReference type="CDD" id="cd13653">
    <property type="entry name" value="PBP2_phosphate_like_1"/>
    <property type="match status" value="1"/>
</dbReference>
<gene>
    <name evidence="3" type="primary">pstS1_12</name>
    <name evidence="3" type="ORF">SDC9_103388</name>
</gene>